<dbReference type="EMBL" id="JAJGCB010000006">
    <property type="protein sequence ID" value="KAJ8992022.1"/>
    <property type="molecule type" value="Genomic_DNA"/>
</dbReference>
<proteinExistence type="predicted"/>
<gene>
    <name evidence="1" type="ORF">HRR80_003920</name>
</gene>
<evidence type="ECO:0000313" key="2">
    <source>
        <dbReference type="Proteomes" id="UP001161757"/>
    </source>
</evidence>
<reference evidence="1" key="1">
    <citation type="submission" date="2023-01" db="EMBL/GenBank/DDBJ databases">
        <title>Exophiala dermititidis isolated from Cystic Fibrosis Patient.</title>
        <authorList>
            <person name="Kurbessoian T."/>
            <person name="Crocker A."/>
            <person name="Murante D."/>
            <person name="Hogan D.A."/>
            <person name="Stajich J.E."/>
        </authorList>
    </citation>
    <scope>NUCLEOTIDE SEQUENCE</scope>
    <source>
        <strain evidence="1">Ex8</strain>
    </source>
</reference>
<protein>
    <submittedName>
        <fullName evidence="1">Uncharacterized protein</fullName>
    </submittedName>
</protein>
<organism evidence="1 2">
    <name type="scientific">Exophiala dermatitidis</name>
    <name type="common">Black yeast-like fungus</name>
    <name type="synonym">Wangiella dermatitidis</name>
    <dbReference type="NCBI Taxonomy" id="5970"/>
    <lineage>
        <taxon>Eukaryota</taxon>
        <taxon>Fungi</taxon>
        <taxon>Dikarya</taxon>
        <taxon>Ascomycota</taxon>
        <taxon>Pezizomycotina</taxon>
        <taxon>Eurotiomycetes</taxon>
        <taxon>Chaetothyriomycetidae</taxon>
        <taxon>Chaetothyriales</taxon>
        <taxon>Herpotrichiellaceae</taxon>
        <taxon>Exophiala</taxon>
    </lineage>
</organism>
<dbReference type="Proteomes" id="UP001161757">
    <property type="component" value="Unassembled WGS sequence"/>
</dbReference>
<evidence type="ECO:0000313" key="1">
    <source>
        <dbReference type="EMBL" id="KAJ8992022.1"/>
    </source>
</evidence>
<accession>A0AAN6EY87</accession>
<name>A0AAN6EY87_EXODE</name>
<comment type="caution">
    <text evidence="1">The sequence shown here is derived from an EMBL/GenBank/DDBJ whole genome shotgun (WGS) entry which is preliminary data.</text>
</comment>
<sequence>MAPAYSVVALKAQLSRPVQERLEGLQAVHADRGHDVVRWQTTGQSSGQLQVQSRAIAKFRWPRMEGKSRYSGMLRWVGNNGTWPSTSRKGYETGHVNCGLLDGNIFDTKGHLASH</sequence>
<dbReference type="AlphaFoldDB" id="A0AAN6EY87"/>